<sequence length="145" mass="16683">MRVCGVELKGSEAIICLLNYDGEAFNVPECRQRVFTVSNSSEAENIRDFHFAFDKLMEDYKVDEIVIIERFQKGKFAGGATGFKLEAAIQLQARPVSLMPTKQIKEQLKRNPMQADFDALELKRFQKPAFDVAYTYQNTKIYEKN</sequence>
<organism evidence="1 2">
    <name type="scientific">Parashewanella spongiae</name>
    <dbReference type="NCBI Taxonomy" id="342950"/>
    <lineage>
        <taxon>Bacteria</taxon>
        <taxon>Pseudomonadati</taxon>
        <taxon>Pseudomonadota</taxon>
        <taxon>Gammaproteobacteria</taxon>
        <taxon>Alteromonadales</taxon>
        <taxon>Shewanellaceae</taxon>
        <taxon>Parashewanella</taxon>
    </lineage>
</organism>
<evidence type="ECO:0000313" key="2">
    <source>
        <dbReference type="Proteomes" id="UP000273022"/>
    </source>
</evidence>
<dbReference type="Proteomes" id="UP000273022">
    <property type="component" value="Unassembled WGS sequence"/>
</dbReference>
<evidence type="ECO:0000313" key="1">
    <source>
        <dbReference type="EMBL" id="RJY18861.1"/>
    </source>
</evidence>
<dbReference type="RefSeq" id="WP_121852207.1">
    <property type="nucleotide sequence ID" value="NZ_CP037952.1"/>
</dbReference>
<comment type="caution">
    <text evidence="1">The sequence shown here is derived from an EMBL/GenBank/DDBJ whole genome shotgun (WGS) entry which is preliminary data.</text>
</comment>
<dbReference type="AlphaFoldDB" id="A0A3A6UA72"/>
<dbReference type="EMBL" id="QYYH01000013">
    <property type="protein sequence ID" value="RJY18861.1"/>
    <property type="molecule type" value="Genomic_DNA"/>
</dbReference>
<accession>A0A3A6UA72</accession>
<keyword evidence="2" id="KW-1185">Reference proteome</keyword>
<gene>
    <name evidence="1" type="ORF">D5R81_03180</name>
</gene>
<dbReference type="InterPro" id="IPR021378">
    <property type="entry name" value="DUF3010"/>
</dbReference>
<name>A0A3A6UA72_9GAMM</name>
<dbReference type="OrthoDB" id="6214536at2"/>
<proteinExistence type="predicted"/>
<reference evidence="1 2" key="1">
    <citation type="submission" date="2018-09" db="EMBL/GenBank/DDBJ databases">
        <title>Phylogeny of the Shewanellaceae, and recommendation for two new genera, Pseudoshewanella and Parashewanella.</title>
        <authorList>
            <person name="Wang G."/>
        </authorList>
    </citation>
    <scope>NUCLEOTIDE SEQUENCE [LARGE SCALE GENOMIC DNA]</scope>
    <source>
        <strain evidence="1 2">KCTC 22492</strain>
    </source>
</reference>
<dbReference type="Pfam" id="PF11215">
    <property type="entry name" value="DUF3010"/>
    <property type="match status" value="1"/>
</dbReference>
<protein>
    <submittedName>
        <fullName evidence="1">DUF3010 family protein</fullName>
    </submittedName>
</protein>